<dbReference type="Pfam" id="PF08531">
    <property type="entry name" value="Bac_rhamnosid_N"/>
    <property type="match status" value="1"/>
</dbReference>
<dbReference type="AlphaFoldDB" id="A0A1H1Y745"/>
<evidence type="ECO:0000259" key="5">
    <source>
        <dbReference type="Pfam" id="PF08531"/>
    </source>
</evidence>
<dbReference type="GO" id="GO:0030596">
    <property type="term" value="F:alpha-L-rhamnosidase activity"/>
    <property type="evidence" value="ECO:0007669"/>
    <property type="project" value="UniProtKB-EC"/>
</dbReference>
<evidence type="ECO:0000259" key="6">
    <source>
        <dbReference type="Pfam" id="PF17389"/>
    </source>
</evidence>
<evidence type="ECO:0000259" key="7">
    <source>
        <dbReference type="Pfam" id="PF17390"/>
    </source>
</evidence>
<dbReference type="Pfam" id="PF05592">
    <property type="entry name" value="Bac_rhamnosid"/>
    <property type="match status" value="1"/>
</dbReference>
<evidence type="ECO:0000259" key="4">
    <source>
        <dbReference type="Pfam" id="PF05592"/>
    </source>
</evidence>
<evidence type="ECO:0000256" key="2">
    <source>
        <dbReference type="ARBA" id="ARBA00012652"/>
    </source>
</evidence>
<dbReference type="Pfam" id="PF17389">
    <property type="entry name" value="Bac_rhamnosid6H"/>
    <property type="match status" value="1"/>
</dbReference>
<dbReference type="Gene3D" id="2.60.120.260">
    <property type="entry name" value="Galactose-binding domain-like"/>
    <property type="match status" value="2"/>
</dbReference>
<dbReference type="EMBL" id="LT629740">
    <property type="protein sequence ID" value="SDT16836.1"/>
    <property type="molecule type" value="Genomic_DNA"/>
</dbReference>
<dbReference type="PIRSF" id="PIRSF010631">
    <property type="entry name" value="A-rhamnsds"/>
    <property type="match status" value="1"/>
</dbReference>
<dbReference type="InterPro" id="IPR013783">
    <property type="entry name" value="Ig-like_fold"/>
</dbReference>
<dbReference type="PANTHER" id="PTHR33307">
    <property type="entry name" value="ALPHA-RHAMNOSIDASE (EUROFUNG)"/>
    <property type="match status" value="1"/>
</dbReference>
<dbReference type="InterPro" id="IPR008902">
    <property type="entry name" value="Rhamnosid_concanavalin"/>
</dbReference>
<reference evidence="8 9" key="1">
    <citation type="submission" date="2016-10" db="EMBL/GenBank/DDBJ databases">
        <authorList>
            <person name="de Groot N.N."/>
        </authorList>
    </citation>
    <scope>NUCLEOTIDE SEQUENCE [LARGE SCALE GENOMIC DNA]</scope>
    <source>
        <strain evidence="8 9">MP1X4</strain>
    </source>
</reference>
<evidence type="ECO:0000313" key="8">
    <source>
        <dbReference type="EMBL" id="SDT16836.1"/>
    </source>
</evidence>
<dbReference type="PANTHER" id="PTHR33307:SF6">
    <property type="entry name" value="ALPHA-RHAMNOSIDASE (EUROFUNG)-RELATED"/>
    <property type="match status" value="1"/>
</dbReference>
<dbReference type="InterPro" id="IPR012341">
    <property type="entry name" value="6hp_glycosidase-like_sf"/>
</dbReference>
<dbReference type="OrthoDB" id="9766741at2"/>
<dbReference type="InterPro" id="IPR035398">
    <property type="entry name" value="Bac_rhamnosid_C"/>
</dbReference>
<evidence type="ECO:0000256" key="3">
    <source>
        <dbReference type="ARBA" id="ARBA00022801"/>
    </source>
</evidence>
<organism evidence="8 9">
    <name type="scientific">Mucilaginibacter mallensis</name>
    <dbReference type="NCBI Taxonomy" id="652787"/>
    <lineage>
        <taxon>Bacteria</taxon>
        <taxon>Pseudomonadati</taxon>
        <taxon>Bacteroidota</taxon>
        <taxon>Sphingobacteriia</taxon>
        <taxon>Sphingobacteriales</taxon>
        <taxon>Sphingobacteriaceae</taxon>
        <taxon>Mucilaginibacter</taxon>
    </lineage>
</organism>
<dbReference type="STRING" id="652787.SAMN05216490_2641"/>
<feature type="domain" description="Alpha-L-rhamnosidase six-hairpin glycosidase" evidence="6">
    <location>
        <begin position="464"/>
        <end position="808"/>
    </location>
</feature>
<evidence type="ECO:0000313" key="9">
    <source>
        <dbReference type="Proteomes" id="UP000199679"/>
    </source>
</evidence>
<dbReference type="InterPro" id="IPR008928">
    <property type="entry name" value="6-hairpin_glycosidase_sf"/>
</dbReference>
<dbReference type="GO" id="GO:0005975">
    <property type="term" value="P:carbohydrate metabolic process"/>
    <property type="evidence" value="ECO:0007669"/>
    <property type="project" value="InterPro"/>
</dbReference>
<dbReference type="Gene3D" id="1.50.10.10">
    <property type="match status" value="1"/>
</dbReference>
<dbReference type="InterPro" id="IPR013737">
    <property type="entry name" value="Bac_rhamnosid_N"/>
</dbReference>
<dbReference type="EC" id="3.2.1.40" evidence="2"/>
<dbReference type="InterPro" id="IPR035396">
    <property type="entry name" value="Bac_rhamnosid6H"/>
</dbReference>
<accession>A0A1H1Y745</accession>
<feature type="domain" description="Bacterial alpha-L-rhamnosidase N-terminal" evidence="5">
    <location>
        <begin position="179"/>
        <end position="349"/>
    </location>
</feature>
<feature type="domain" description="Alpha-L-rhamnosidase concanavalin-like" evidence="4">
    <location>
        <begin position="359"/>
        <end position="458"/>
    </location>
</feature>
<comment type="catalytic activity">
    <reaction evidence="1">
        <text>Hydrolysis of terminal non-reducing alpha-L-rhamnose residues in alpha-L-rhamnosides.</text>
        <dbReference type="EC" id="3.2.1.40"/>
    </reaction>
</comment>
<name>A0A1H1Y745_MUCMA</name>
<keyword evidence="3" id="KW-0378">Hydrolase</keyword>
<dbReference type="SUPFAM" id="SSF48208">
    <property type="entry name" value="Six-hairpin glycosidases"/>
    <property type="match status" value="1"/>
</dbReference>
<dbReference type="Proteomes" id="UP000199679">
    <property type="component" value="Chromosome I"/>
</dbReference>
<evidence type="ECO:0000256" key="1">
    <source>
        <dbReference type="ARBA" id="ARBA00001445"/>
    </source>
</evidence>
<keyword evidence="9" id="KW-1185">Reference proteome</keyword>
<dbReference type="Pfam" id="PF17390">
    <property type="entry name" value="Bac_rhamnosid_C"/>
    <property type="match status" value="1"/>
</dbReference>
<sequence>MRQTRIYIATVLTFIILISVKSTSMAAVSVQHLQCEMLNNPQGIGAITPRLSWQIKSDQRNIIQTAYQIIVSSSPQKLALNLGDLWDSHKVISDRSIMINYAGKLLASRTACYWKVKVWTSKEESGWSQPALWSVGLLNAADWKAKWIGYEYGFPWDSVSKFSRLSARYYRKQFQTTQQVKKAVVYIVGLGHYELYINGKPVGDQVLAEAPTDYTQSVLYNTFDVTTDIQQGENVIGTVLGNGRFFTMRPKYKPNKIKEFGFPRMLLQLELTYQDGSKKVITSDDSWKFTADGPIRTNNEYDGEEYDAIKELVGWNVTGYDDSKWLKPELVESPGGKVEAQMNEPIKIVDTIHPISIKQLKRGIWIMDMGQNMAGWVQMKVQGKRGDKVTLRFAETLKEDSDLYIANLRDAKVTDVYTLKGGGEEAWHPVFVYHGFRYVQITGYPGAPTVNDFIGQVVSDGMANTGHFETSNPLINQIYHNAYWGILSDYKGMPVDCPQRNERMPWLGDRAIGSLGESFVFNNENLYAKWLNDIEQAQKPDGSIPDVAPAYWNYYSDNMTWPGTYILIADMLYNQFDDKGPIEKHYPSMKKWLGYMRQKYDKDNLMTKDKYGDWCVPPESPELIHSRDSSRNTNGILIATAYYYHMLLLMQHFAQILNRPADAQQFAAQAMQTKNAFKQKFLDKKTFQYDNNTVTANLLPLYFGMVPAEDRKAVFNNIVDKITIDAKSHISTGVIGTQWLMRGLTDFGRPDIAYHIAANDDYPSWGYMVKRGATTIWELWNGDTAAPAMNSRNHIMLLGDLIAWFYQDLGGIKADEPGFKTIIMKPSIAINRLDNVNASYNTPYGLVKSDWKKQAGHFDWAITIPANSKAIVYLPAGSVNDVKCDGKSLSALSGAKQLPDVNGKVKVEIGSGDYHFEINNYGK</sequence>
<proteinExistence type="predicted"/>
<feature type="domain" description="Alpha-L-rhamnosidase C-terminal" evidence="7">
    <location>
        <begin position="811"/>
        <end position="883"/>
    </location>
</feature>
<dbReference type="Pfam" id="PF25788">
    <property type="entry name" value="Ig_Rha78A_N"/>
    <property type="match status" value="1"/>
</dbReference>
<dbReference type="Gene3D" id="2.60.40.10">
    <property type="entry name" value="Immunoglobulins"/>
    <property type="match status" value="1"/>
</dbReference>
<dbReference type="Gene3D" id="2.60.420.10">
    <property type="entry name" value="Maltose phosphorylase, domain 3"/>
    <property type="match status" value="1"/>
</dbReference>
<gene>
    <name evidence="8" type="ORF">SAMN05216490_2641</name>
</gene>
<dbReference type="InterPro" id="IPR016007">
    <property type="entry name" value="Alpha_rhamnosid"/>
</dbReference>
<protein>
    <recommendedName>
        <fullName evidence="2">alpha-L-rhamnosidase</fullName>
        <ecNumber evidence="2">3.2.1.40</ecNumber>
    </recommendedName>
</protein>